<dbReference type="OrthoDB" id="9809265at2"/>
<dbReference type="InterPro" id="IPR001647">
    <property type="entry name" value="HTH_TetR"/>
</dbReference>
<keyword evidence="5 7" id="KW-0804">Transcription</keyword>
<dbReference type="STRING" id="1238182.C882_0163"/>
<dbReference type="RefSeq" id="WP_009540823.1">
    <property type="nucleotide sequence ID" value="NZ_ANHY01000010.1"/>
</dbReference>
<dbReference type="PROSITE" id="PS50977">
    <property type="entry name" value="HTH_TETR_2"/>
    <property type="match status" value="1"/>
</dbReference>
<dbReference type="GO" id="GO:0003700">
    <property type="term" value="F:DNA-binding transcription factor activity"/>
    <property type="evidence" value="ECO:0007669"/>
    <property type="project" value="UniProtKB-UniRule"/>
</dbReference>
<evidence type="ECO:0000256" key="3">
    <source>
        <dbReference type="ARBA" id="ARBA00023015"/>
    </source>
</evidence>
<dbReference type="PRINTS" id="PR00455">
    <property type="entry name" value="HTHTETR"/>
</dbReference>
<comment type="function">
    <text evidence="7">Repressor involved in choline regulation of the bet genes.</text>
</comment>
<evidence type="ECO:0000256" key="7">
    <source>
        <dbReference type="HAMAP-Rule" id="MF_00768"/>
    </source>
</evidence>
<sequence>MPKVGMQPLRRKQLIDATISAIHENGYADATVARIARKAGMSSGIIAHYFGGKHELLAATMRSLLTDLRRMVVARLAEAKTPVERVEAVVLANFDETQSVPEVVASWLAFWAQVPHDEELERLQQLYIRRLRSNLRAALRPVGFSEADLEEVTEVLGSLIDGIWMRAALSPGGLDVSAARRRVLQVLHFYLETRCVAA</sequence>
<keyword evidence="3 7" id="KW-0805">Transcription regulation</keyword>
<evidence type="ECO:0000313" key="10">
    <source>
        <dbReference type="EMBL" id="EKV30082.1"/>
    </source>
</evidence>
<dbReference type="HAMAP" id="MF_00768">
    <property type="entry name" value="HTH_type_BetI"/>
    <property type="match status" value="1"/>
</dbReference>
<reference evidence="10 11" key="1">
    <citation type="journal article" date="2013" name="Genome Announc.">
        <title>Draft Genome Sequence of an Alphaproteobacterium, Caenispirillum salinarum AK4(T), Isolated from a Solar Saltern.</title>
        <authorList>
            <person name="Khatri I."/>
            <person name="Singh A."/>
            <person name="Korpole S."/>
            <person name="Pinnaka A.K."/>
            <person name="Subramanian S."/>
        </authorList>
    </citation>
    <scope>NUCLEOTIDE SEQUENCE [LARGE SCALE GENOMIC DNA]</scope>
    <source>
        <strain evidence="10 11">AK4</strain>
    </source>
</reference>
<feature type="DNA-binding region" description="H-T-H motif" evidence="7 8">
    <location>
        <begin position="31"/>
        <end position="50"/>
    </location>
</feature>
<dbReference type="PANTHER" id="PTHR30055:SF234">
    <property type="entry name" value="HTH-TYPE TRANSCRIPTIONAL REGULATOR BETI"/>
    <property type="match status" value="1"/>
</dbReference>
<feature type="domain" description="HTH tetR-type" evidence="9">
    <location>
        <begin position="8"/>
        <end position="68"/>
    </location>
</feature>
<protein>
    <recommendedName>
        <fullName evidence="7">HTH-type transcriptional regulator BetI</fullName>
    </recommendedName>
</protein>
<accession>K9GXV3</accession>
<dbReference type="InterPro" id="IPR017757">
    <property type="entry name" value="Tscrpt_rep_BetI"/>
</dbReference>
<comment type="function">
    <text evidence="6">Repressor involved in the biosynthesis of the osmoprotectant glycine betaine. It represses transcription of the choline transporter BetT and the genes of BetAB involved in the synthesis of glycine betaine.</text>
</comment>
<dbReference type="Gene3D" id="1.10.357.10">
    <property type="entry name" value="Tetracycline Repressor, domain 2"/>
    <property type="match status" value="1"/>
</dbReference>
<evidence type="ECO:0000256" key="8">
    <source>
        <dbReference type="PROSITE-ProRule" id="PRU00335"/>
    </source>
</evidence>
<evidence type="ECO:0000256" key="6">
    <source>
        <dbReference type="ARBA" id="ARBA00024936"/>
    </source>
</evidence>
<dbReference type="GO" id="GO:0000976">
    <property type="term" value="F:transcription cis-regulatory region binding"/>
    <property type="evidence" value="ECO:0007669"/>
    <property type="project" value="TreeGrafter"/>
</dbReference>
<dbReference type="NCBIfam" id="TIGR03384">
    <property type="entry name" value="betaine_BetI"/>
    <property type="match status" value="1"/>
</dbReference>
<dbReference type="InterPro" id="IPR050109">
    <property type="entry name" value="HTH-type_TetR-like_transc_reg"/>
</dbReference>
<dbReference type="InterPro" id="IPR036271">
    <property type="entry name" value="Tet_transcr_reg_TetR-rel_C_sf"/>
</dbReference>
<dbReference type="AlphaFoldDB" id="K9GXV3"/>
<evidence type="ECO:0000256" key="1">
    <source>
        <dbReference type="ARBA" id="ARBA00004719"/>
    </source>
</evidence>
<keyword evidence="4 7" id="KW-0238">DNA-binding</keyword>
<proteinExistence type="inferred from homology"/>
<keyword evidence="2 7" id="KW-0678">Repressor</keyword>
<evidence type="ECO:0000313" key="11">
    <source>
        <dbReference type="Proteomes" id="UP000009881"/>
    </source>
</evidence>
<dbReference type="SUPFAM" id="SSF48498">
    <property type="entry name" value="Tetracyclin repressor-like, C-terminal domain"/>
    <property type="match status" value="1"/>
</dbReference>
<dbReference type="NCBIfam" id="NF001978">
    <property type="entry name" value="PRK00767.1"/>
    <property type="match status" value="1"/>
</dbReference>
<evidence type="ECO:0000259" key="9">
    <source>
        <dbReference type="PROSITE" id="PS50977"/>
    </source>
</evidence>
<name>K9GXV3_9PROT</name>
<evidence type="ECO:0000256" key="4">
    <source>
        <dbReference type="ARBA" id="ARBA00023125"/>
    </source>
</evidence>
<dbReference type="Pfam" id="PF13977">
    <property type="entry name" value="TetR_C_6"/>
    <property type="match status" value="1"/>
</dbReference>
<gene>
    <name evidence="7" type="primary">betI</name>
    <name evidence="10" type="ORF">C882_0163</name>
</gene>
<comment type="pathway">
    <text evidence="1 7">Amine and polyamine biosynthesis; betaine biosynthesis via choline pathway [regulation].</text>
</comment>
<dbReference type="GO" id="GO:0019285">
    <property type="term" value="P:glycine betaine biosynthetic process from choline"/>
    <property type="evidence" value="ECO:0007669"/>
    <property type="project" value="UniProtKB-UniRule"/>
</dbReference>
<dbReference type="Pfam" id="PF00440">
    <property type="entry name" value="TetR_N"/>
    <property type="match status" value="1"/>
</dbReference>
<evidence type="ECO:0000256" key="5">
    <source>
        <dbReference type="ARBA" id="ARBA00023163"/>
    </source>
</evidence>
<dbReference type="Proteomes" id="UP000009881">
    <property type="component" value="Unassembled WGS sequence"/>
</dbReference>
<keyword evidence="11" id="KW-1185">Reference proteome</keyword>
<dbReference type="UniPathway" id="UPA00529"/>
<comment type="caution">
    <text evidence="10">The sequence shown here is derived from an EMBL/GenBank/DDBJ whole genome shotgun (WGS) entry which is preliminary data.</text>
</comment>
<dbReference type="EMBL" id="ANHY01000010">
    <property type="protein sequence ID" value="EKV30082.1"/>
    <property type="molecule type" value="Genomic_DNA"/>
</dbReference>
<dbReference type="PANTHER" id="PTHR30055">
    <property type="entry name" value="HTH-TYPE TRANSCRIPTIONAL REGULATOR RUTR"/>
    <property type="match status" value="1"/>
</dbReference>
<dbReference type="InterPro" id="IPR039538">
    <property type="entry name" value="BetI_C"/>
</dbReference>
<evidence type="ECO:0000256" key="2">
    <source>
        <dbReference type="ARBA" id="ARBA00022491"/>
    </source>
</evidence>
<dbReference type="SUPFAM" id="SSF46689">
    <property type="entry name" value="Homeodomain-like"/>
    <property type="match status" value="1"/>
</dbReference>
<organism evidence="10 11">
    <name type="scientific">Caenispirillum salinarum AK4</name>
    <dbReference type="NCBI Taxonomy" id="1238182"/>
    <lineage>
        <taxon>Bacteria</taxon>
        <taxon>Pseudomonadati</taxon>
        <taxon>Pseudomonadota</taxon>
        <taxon>Alphaproteobacteria</taxon>
        <taxon>Rhodospirillales</taxon>
        <taxon>Novispirillaceae</taxon>
        <taxon>Caenispirillum</taxon>
    </lineage>
</organism>
<dbReference type="GO" id="GO:0045892">
    <property type="term" value="P:negative regulation of DNA-templated transcription"/>
    <property type="evidence" value="ECO:0007669"/>
    <property type="project" value="UniProtKB-UniRule"/>
</dbReference>
<dbReference type="InterPro" id="IPR009057">
    <property type="entry name" value="Homeodomain-like_sf"/>
</dbReference>
<dbReference type="eggNOG" id="COG1309">
    <property type="taxonomic scope" value="Bacteria"/>
</dbReference>